<gene>
    <name evidence="1" type="ORF">DFR29_10293</name>
</gene>
<organism evidence="1 2">
    <name type="scientific">Tahibacter aquaticus</name>
    <dbReference type="NCBI Taxonomy" id="520092"/>
    <lineage>
        <taxon>Bacteria</taxon>
        <taxon>Pseudomonadati</taxon>
        <taxon>Pseudomonadota</taxon>
        <taxon>Gammaproteobacteria</taxon>
        <taxon>Lysobacterales</taxon>
        <taxon>Rhodanobacteraceae</taxon>
        <taxon>Tahibacter</taxon>
    </lineage>
</organism>
<evidence type="ECO:0000313" key="1">
    <source>
        <dbReference type="EMBL" id="TDR47434.1"/>
    </source>
</evidence>
<accession>A0A4R6Z6U3</accession>
<dbReference type="InterPro" id="IPR029033">
    <property type="entry name" value="His_PPase_superfam"/>
</dbReference>
<keyword evidence="2" id="KW-1185">Reference proteome</keyword>
<evidence type="ECO:0000313" key="2">
    <source>
        <dbReference type="Proteomes" id="UP000295293"/>
    </source>
</evidence>
<proteinExistence type="predicted"/>
<name>A0A4R6Z6U3_9GAMM</name>
<dbReference type="PANTHER" id="PTHR47623:SF1">
    <property type="entry name" value="OS09G0287300 PROTEIN"/>
    <property type="match status" value="1"/>
</dbReference>
<sequence>MHELILLRHAHASNAAPEQADAERTLSLTGEAEAEAAAAWLRSSGARPQRVLCSPSARTRQTLERVLARLEYSDTRYEPSIYEATAGDLMGLLDQHKDAGQVLLVGHNPGIETLVALLATGQSGEFRGMPPSGIAWLEIAGDIEPGAGSLKAFWSP</sequence>
<dbReference type="CDD" id="cd07067">
    <property type="entry name" value="HP_PGM_like"/>
    <property type="match status" value="1"/>
</dbReference>
<reference evidence="1 2" key="1">
    <citation type="submission" date="2019-03" db="EMBL/GenBank/DDBJ databases">
        <title>Genomic Encyclopedia of Type Strains, Phase IV (KMG-IV): sequencing the most valuable type-strain genomes for metagenomic binning, comparative biology and taxonomic classification.</title>
        <authorList>
            <person name="Goeker M."/>
        </authorList>
    </citation>
    <scope>NUCLEOTIDE SEQUENCE [LARGE SCALE GENOMIC DNA]</scope>
    <source>
        <strain evidence="1 2">DSM 21667</strain>
    </source>
</reference>
<dbReference type="SUPFAM" id="SSF53254">
    <property type="entry name" value="Phosphoglycerate mutase-like"/>
    <property type="match status" value="1"/>
</dbReference>
<protein>
    <submittedName>
        <fullName evidence="1">Phosphohistidine phosphatase SixA</fullName>
    </submittedName>
</protein>
<dbReference type="Proteomes" id="UP000295293">
    <property type="component" value="Unassembled WGS sequence"/>
</dbReference>
<comment type="caution">
    <text evidence="1">The sequence shown here is derived from an EMBL/GenBank/DDBJ whole genome shotgun (WGS) entry which is preliminary data.</text>
</comment>
<dbReference type="PANTHER" id="PTHR47623">
    <property type="entry name" value="OS09G0287300 PROTEIN"/>
    <property type="match status" value="1"/>
</dbReference>
<dbReference type="Gene3D" id="3.40.50.1240">
    <property type="entry name" value="Phosphoglycerate mutase-like"/>
    <property type="match status" value="1"/>
</dbReference>
<dbReference type="SMART" id="SM00855">
    <property type="entry name" value="PGAM"/>
    <property type="match status" value="1"/>
</dbReference>
<dbReference type="RefSeq" id="WP_133817156.1">
    <property type="nucleotide sequence ID" value="NZ_SNZH01000002.1"/>
</dbReference>
<dbReference type="Pfam" id="PF00300">
    <property type="entry name" value="His_Phos_1"/>
    <property type="match status" value="1"/>
</dbReference>
<dbReference type="AlphaFoldDB" id="A0A4R6Z6U3"/>
<dbReference type="InterPro" id="IPR013078">
    <property type="entry name" value="His_Pase_superF_clade-1"/>
</dbReference>
<dbReference type="EMBL" id="SNZH01000002">
    <property type="protein sequence ID" value="TDR47434.1"/>
    <property type="molecule type" value="Genomic_DNA"/>
</dbReference>
<dbReference type="OrthoDB" id="9810154at2"/>